<dbReference type="Proteomes" id="UP000828048">
    <property type="component" value="Chromosome 4"/>
</dbReference>
<reference evidence="1 2" key="1">
    <citation type="journal article" date="2021" name="Hortic Res">
        <title>High-quality reference genome and annotation aids understanding of berry development for evergreen blueberry (Vaccinium darrowii).</title>
        <authorList>
            <person name="Yu J."/>
            <person name="Hulse-Kemp A.M."/>
            <person name="Babiker E."/>
            <person name="Staton M."/>
        </authorList>
    </citation>
    <scope>NUCLEOTIDE SEQUENCE [LARGE SCALE GENOMIC DNA]</scope>
    <source>
        <strain evidence="2">cv. NJ 8807/NJ 8810</strain>
        <tissue evidence="1">Young leaf</tissue>
    </source>
</reference>
<name>A0ACB7Z4Z7_9ERIC</name>
<evidence type="ECO:0000313" key="1">
    <source>
        <dbReference type="EMBL" id="KAH7861028.1"/>
    </source>
</evidence>
<evidence type="ECO:0000313" key="2">
    <source>
        <dbReference type="Proteomes" id="UP000828048"/>
    </source>
</evidence>
<protein>
    <submittedName>
        <fullName evidence="1">Uncharacterized protein</fullName>
    </submittedName>
</protein>
<organism evidence="1 2">
    <name type="scientific">Vaccinium darrowii</name>
    <dbReference type="NCBI Taxonomy" id="229202"/>
    <lineage>
        <taxon>Eukaryota</taxon>
        <taxon>Viridiplantae</taxon>
        <taxon>Streptophyta</taxon>
        <taxon>Embryophyta</taxon>
        <taxon>Tracheophyta</taxon>
        <taxon>Spermatophyta</taxon>
        <taxon>Magnoliopsida</taxon>
        <taxon>eudicotyledons</taxon>
        <taxon>Gunneridae</taxon>
        <taxon>Pentapetalae</taxon>
        <taxon>asterids</taxon>
        <taxon>Ericales</taxon>
        <taxon>Ericaceae</taxon>
        <taxon>Vaccinioideae</taxon>
        <taxon>Vaccinieae</taxon>
        <taxon>Vaccinium</taxon>
    </lineage>
</organism>
<comment type="caution">
    <text evidence="1">The sequence shown here is derived from an EMBL/GenBank/DDBJ whole genome shotgun (WGS) entry which is preliminary data.</text>
</comment>
<dbReference type="EMBL" id="CM037154">
    <property type="protein sequence ID" value="KAH7861028.1"/>
    <property type="molecule type" value="Genomic_DNA"/>
</dbReference>
<sequence length="273" mass="30110">MGGDETQDHQNRAKSNRLGTRHARGEIVEVQGGHIARSLGRKDRHSKVCTAKGLRDRRVRLSAHAAIQFYDVQDRLGYDRPSMAVDWLIEAAKSAIDELAELPSWKPTLDIVSNVGLDGNQKQLEQPEQQQQQFGYSLSGISSNSWLTTRTQQMNYGNLSENNPSFFSMGAFNSSGILFNSLPLPQPLLGQNQFVFSQGGPLQSSNTQSVRDWTDPSSSSIAAASAANHYEHHHHNSPHIQNRSLISLPGLNPCFLEVLKIQDLVVVTVSAVS</sequence>
<gene>
    <name evidence="1" type="ORF">Vadar_020758</name>
</gene>
<proteinExistence type="predicted"/>
<accession>A0ACB7Z4Z7</accession>
<keyword evidence="2" id="KW-1185">Reference proteome</keyword>